<accession>A0A6I4LYV8</accession>
<name>A0A6I4LYV8_9SPHN</name>
<dbReference type="OrthoDB" id="9126735at2"/>
<dbReference type="EMBL" id="SDWJ01000002">
    <property type="protein sequence ID" value="MVZ98069.1"/>
    <property type="molecule type" value="Genomic_DNA"/>
</dbReference>
<sequence length="288" mass="30065">MESSDALAANSDAAENTPPFYEGGGRLLLTGGVSQIEGAGGGGLTPWALIGGYGTRNELGASAFATGVNTQDYSLTAFGGQIAYGNRIELSVARQSFNLNAVGAALGLGRKFSVHQTVVGAKVRLIGDAVLEQDSLLPQISAGIQYKKNDEGPVIATLGARDDDGIDYYVSATKIILSQSLLINGTARLTKANQFGILGFGGPGEGYSLQGEGSVALLLTRKLAIGGEYRMKPDNLGLKEDNAFDAFVAYAPTRNVSVTLAYVDLGSIAREVTMRKQRGVYASVQIGF</sequence>
<comment type="caution">
    <text evidence="1">The sequence shown here is derived from an EMBL/GenBank/DDBJ whole genome shotgun (WGS) entry which is preliminary data.</text>
</comment>
<gene>
    <name evidence="1" type="ORF">EUU23_10230</name>
</gene>
<dbReference type="RefSeq" id="WP_160354698.1">
    <property type="nucleotide sequence ID" value="NZ_SDWJ01000002.1"/>
</dbReference>
<dbReference type="InterPro" id="IPR021393">
    <property type="entry name" value="DUF3034"/>
</dbReference>
<keyword evidence="2" id="KW-1185">Reference proteome</keyword>
<evidence type="ECO:0000313" key="1">
    <source>
        <dbReference type="EMBL" id="MVZ98069.1"/>
    </source>
</evidence>
<reference evidence="1 2" key="1">
    <citation type="submission" date="2019-01" db="EMBL/GenBank/DDBJ databases">
        <title>Sphingorhabdus lacus sp.nov., isolated from an oligotrophic freshwater lake.</title>
        <authorList>
            <person name="Park M."/>
        </authorList>
    </citation>
    <scope>NUCLEOTIDE SEQUENCE [LARGE SCALE GENOMIC DNA]</scope>
    <source>
        <strain evidence="1 2">IMCC26285</strain>
    </source>
</reference>
<evidence type="ECO:0000313" key="2">
    <source>
        <dbReference type="Proteomes" id="UP000471147"/>
    </source>
</evidence>
<organism evidence="1 2">
    <name type="scientific">Sphingorhabdus profundilacus</name>
    <dbReference type="NCBI Taxonomy" id="2509718"/>
    <lineage>
        <taxon>Bacteria</taxon>
        <taxon>Pseudomonadati</taxon>
        <taxon>Pseudomonadota</taxon>
        <taxon>Alphaproteobacteria</taxon>
        <taxon>Sphingomonadales</taxon>
        <taxon>Sphingomonadaceae</taxon>
        <taxon>Sphingorhabdus</taxon>
    </lineage>
</organism>
<proteinExistence type="predicted"/>
<protein>
    <submittedName>
        <fullName evidence="1">DUF3034 family protein</fullName>
    </submittedName>
</protein>
<dbReference type="Proteomes" id="UP000471147">
    <property type="component" value="Unassembled WGS sequence"/>
</dbReference>
<dbReference type="Pfam" id="PF11231">
    <property type="entry name" value="DUF3034"/>
    <property type="match status" value="1"/>
</dbReference>
<dbReference type="AlphaFoldDB" id="A0A6I4LYV8"/>